<feature type="transmembrane region" description="Helical" evidence="6">
    <location>
        <begin position="39"/>
        <end position="59"/>
    </location>
</feature>
<dbReference type="Pfam" id="PF07690">
    <property type="entry name" value="MFS_1"/>
    <property type="match status" value="1"/>
</dbReference>
<keyword evidence="5 6" id="KW-0472">Membrane</keyword>
<comment type="subcellular location">
    <subcellularLocation>
        <location evidence="1">Cell membrane</location>
        <topology evidence="1">Multi-pass membrane protein</topology>
    </subcellularLocation>
</comment>
<evidence type="ECO:0000256" key="6">
    <source>
        <dbReference type="SAM" id="Phobius"/>
    </source>
</evidence>
<protein>
    <recommendedName>
        <fullName evidence="9">MFS transporter</fullName>
    </recommendedName>
</protein>
<sequence length="224" mass="22903">MGRNFTLLWTAYAASTAGTYLALDAFPLIALLVLDSSALEISLLAAAGTAVGALIALPSGPWVEFRRKRPVMIGTDLVRFGALASLPLAFATDALTFGHLVGVAIAVAASDIAFMAASGAYLKALVRPADLLTASSRFESTLWTATALGPPLGGWSVGAFGPLTTVVLNGVSYLLSATGIAAIRDREPQPPARPAPPGSPRAGAICSATLGSGRCSSTQCWSTR</sequence>
<keyword evidence="2" id="KW-1003">Cell membrane</keyword>
<dbReference type="PANTHER" id="PTHR23513:SF6">
    <property type="entry name" value="MAJOR FACILITATOR SUPERFAMILY ASSOCIATED DOMAIN-CONTAINING PROTEIN"/>
    <property type="match status" value="1"/>
</dbReference>
<comment type="caution">
    <text evidence="7">The sequence shown here is derived from an EMBL/GenBank/DDBJ whole genome shotgun (WGS) entry which is preliminary data.</text>
</comment>
<dbReference type="PANTHER" id="PTHR23513">
    <property type="entry name" value="INTEGRAL MEMBRANE EFFLUX PROTEIN-RELATED"/>
    <property type="match status" value="1"/>
</dbReference>
<proteinExistence type="predicted"/>
<keyword evidence="8" id="KW-1185">Reference proteome</keyword>
<evidence type="ECO:0008006" key="9">
    <source>
        <dbReference type="Google" id="ProtNLM"/>
    </source>
</evidence>
<dbReference type="InterPro" id="IPR036259">
    <property type="entry name" value="MFS_trans_sf"/>
</dbReference>
<dbReference type="SUPFAM" id="SSF103473">
    <property type="entry name" value="MFS general substrate transporter"/>
    <property type="match status" value="1"/>
</dbReference>
<dbReference type="InterPro" id="IPR011701">
    <property type="entry name" value="MFS"/>
</dbReference>
<name>A0ABP6T247_9ACTN</name>
<accession>A0ABP6T247</accession>
<organism evidence="7 8">
    <name type="scientific">Cryptosporangium minutisporangium</name>
    <dbReference type="NCBI Taxonomy" id="113569"/>
    <lineage>
        <taxon>Bacteria</taxon>
        <taxon>Bacillati</taxon>
        <taxon>Actinomycetota</taxon>
        <taxon>Actinomycetes</taxon>
        <taxon>Cryptosporangiales</taxon>
        <taxon>Cryptosporangiaceae</taxon>
        <taxon>Cryptosporangium</taxon>
    </lineage>
</organism>
<dbReference type="Proteomes" id="UP001501676">
    <property type="component" value="Unassembled WGS sequence"/>
</dbReference>
<keyword evidence="3 6" id="KW-0812">Transmembrane</keyword>
<evidence type="ECO:0000313" key="7">
    <source>
        <dbReference type="EMBL" id="GAA3391232.1"/>
    </source>
</evidence>
<feature type="transmembrane region" description="Helical" evidence="6">
    <location>
        <begin position="7"/>
        <end position="33"/>
    </location>
</feature>
<evidence type="ECO:0000256" key="1">
    <source>
        <dbReference type="ARBA" id="ARBA00004651"/>
    </source>
</evidence>
<feature type="transmembrane region" description="Helical" evidence="6">
    <location>
        <begin position="97"/>
        <end position="122"/>
    </location>
</feature>
<evidence type="ECO:0000256" key="5">
    <source>
        <dbReference type="ARBA" id="ARBA00023136"/>
    </source>
</evidence>
<dbReference type="EMBL" id="BAAAYN010000031">
    <property type="protein sequence ID" value="GAA3391232.1"/>
    <property type="molecule type" value="Genomic_DNA"/>
</dbReference>
<dbReference type="Gene3D" id="1.20.1250.20">
    <property type="entry name" value="MFS general substrate transporter like domains"/>
    <property type="match status" value="1"/>
</dbReference>
<keyword evidence="4 6" id="KW-1133">Transmembrane helix</keyword>
<evidence type="ECO:0000256" key="3">
    <source>
        <dbReference type="ARBA" id="ARBA00022692"/>
    </source>
</evidence>
<evidence type="ECO:0000256" key="4">
    <source>
        <dbReference type="ARBA" id="ARBA00022989"/>
    </source>
</evidence>
<gene>
    <name evidence="7" type="ORF">GCM10020369_48350</name>
</gene>
<reference evidence="8" key="1">
    <citation type="journal article" date="2019" name="Int. J. Syst. Evol. Microbiol.">
        <title>The Global Catalogue of Microorganisms (GCM) 10K type strain sequencing project: providing services to taxonomists for standard genome sequencing and annotation.</title>
        <authorList>
            <consortium name="The Broad Institute Genomics Platform"/>
            <consortium name="The Broad Institute Genome Sequencing Center for Infectious Disease"/>
            <person name="Wu L."/>
            <person name="Ma J."/>
        </authorList>
    </citation>
    <scope>NUCLEOTIDE SEQUENCE [LARGE SCALE GENOMIC DNA]</scope>
    <source>
        <strain evidence="8">JCM 9458</strain>
    </source>
</reference>
<evidence type="ECO:0000313" key="8">
    <source>
        <dbReference type="Proteomes" id="UP001501676"/>
    </source>
</evidence>
<evidence type="ECO:0000256" key="2">
    <source>
        <dbReference type="ARBA" id="ARBA00022475"/>
    </source>
</evidence>